<dbReference type="Proteomes" id="UP000014974">
    <property type="component" value="Unassembled WGS sequence"/>
</dbReference>
<name>S7VFL0_9BACT</name>
<sequence length="190" mass="21870">MTIKEAILKSLDDINELTNYMEVHDHILKNGYYDFGPAKTPPSTISAQLGEFIRNGDSRVKRIKQEGGSYAYYLTKNEQEIGIEILSGSTEPTSIKLPKVNTKSYNERDLHKLLSSYLKNTKIYSKTIFHEQSKYGKDNNQIWTHPDVVGVKFLNLQTKISQNFLKSINRVDTFKLSSYEIKKKSIRTLN</sequence>
<evidence type="ECO:0000313" key="4">
    <source>
        <dbReference type="Proteomes" id="UP000014974"/>
    </source>
</evidence>
<dbReference type="PROSITE" id="PS51913">
    <property type="entry name" value="HTH_HARE"/>
    <property type="match status" value="1"/>
</dbReference>
<evidence type="ECO:0000313" key="3">
    <source>
        <dbReference type="EMBL" id="EPR69015.1"/>
    </source>
</evidence>
<accession>S7VFL0</accession>
<protein>
    <recommendedName>
        <fullName evidence="2">HTH HARE-type domain-containing protein</fullName>
    </recommendedName>
</protein>
<dbReference type="STRING" id="641524.ADICYQ_1960"/>
<proteinExistence type="predicted"/>
<gene>
    <name evidence="3" type="ORF">ADICYQ_1960</name>
</gene>
<dbReference type="InterPro" id="IPR007759">
    <property type="entry name" value="Asxl_HARE-HTH"/>
</dbReference>
<dbReference type="eggNOG" id="COG2958">
    <property type="taxonomic scope" value="Bacteria"/>
</dbReference>
<dbReference type="GO" id="GO:0006355">
    <property type="term" value="P:regulation of DNA-templated transcription"/>
    <property type="evidence" value="ECO:0007669"/>
    <property type="project" value="InterPro"/>
</dbReference>
<dbReference type="EMBL" id="ATNM01000083">
    <property type="protein sequence ID" value="EPR69015.1"/>
    <property type="molecule type" value="Genomic_DNA"/>
</dbReference>
<organism evidence="3 4">
    <name type="scientific">Cyclobacterium qasimii M12-11B</name>
    <dbReference type="NCBI Taxonomy" id="641524"/>
    <lineage>
        <taxon>Bacteria</taxon>
        <taxon>Pseudomonadati</taxon>
        <taxon>Bacteroidota</taxon>
        <taxon>Cytophagia</taxon>
        <taxon>Cytophagales</taxon>
        <taxon>Cyclobacteriaceae</taxon>
        <taxon>Cyclobacterium</taxon>
    </lineage>
</organism>
<evidence type="ECO:0000259" key="2">
    <source>
        <dbReference type="PROSITE" id="PS51913"/>
    </source>
</evidence>
<reference evidence="3 4" key="1">
    <citation type="journal article" date="2013" name="Genome Announc.">
        <title>Draft Genome Sequence of Cyclobacterium qasimii Strain M12-11BT, Isolated from Arctic Marine Sediment.</title>
        <authorList>
            <person name="Shivaji S."/>
            <person name="Ara S."/>
            <person name="Singh A."/>
            <person name="Kumar Pinnaka A."/>
        </authorList>
    </citation>
    <scope>NUCLEOTIDE SEQUENCE [LARGE SCALE GENOMIC DNA]</scope>
    <source>
        <strain evidence="3 4">M12-11B</strain>
    </source>
</reference>
<feature type="domain" description="HTH HARE-type" evidence="2">
    <location>
        <begin position="1"/>
        <end position="77"/>
    </location>
</feature>
<dbReference type="AlphaFoldDB" id="S7VFL0"/>
<keyword evidence="1" id="KW-0804">Transcription</keyword>
<evidence type="ECO:0000256" key="1">
    <source>
        <dbReference type="ARBA" id="ARBA00023163"/>
    </source>
</evidence>
<dbReference type="PATRIC" id="fig|641524.5.peg.1945"/>
<dbReference type="RefSeq" id="WP_020893913.1">
    <property type="nucleotide sequence ID" value="NZ_ATNM01000083.1"/>
</dbReference>
<comment type="caution">
    <text evidence="3">The sequence shown here is derived from an EMBL/GenBank/DDBJ whole genome shotgun (WGS) entry which is preliminary data.</text>
</comment>